<dbReference type="EMBL" id="MN034594">
    <property type="protein sequence ID" value="QDH89097.1"/>
    <property type="molecule type" value="Genomic_RNA"/>
</dbReference>
<protein>
    <submittedName>
        <fullName evidence="1">Uncharacterized protein</fullName>
    </submittedName>
</protein>
<feature type="non-terminal residue" evidence="1">
    <location>
        <position position="1"/>
    </location>
</feature>
<sequence length="40" mass="4493">LGWLLAAYELVRELHLFISGGSHVPKFLSEILGPYGHCRI</sequence>
<reference evidence="1" key="1">
    <citation type="submission" date="2019-05" db="EMBL/GenBank/DDBJ databases">
        <title>Metatranscriptomic reconstruction reveals RNA viruses with the potential to shape carbon cycling in soil.</title>
        <authorList>
            <person name="Starr E.P."/>
            <person name="Nuccio E."/>
            <person name="Pett-Ridge J."/>
            <person name="Banfield J.F."/>
            <person name="Firestone M.K."/>
        </authorList>
    </citation>
    <scope>NUCLEOTIDE SEQUENCE</scope>
    <source>
        <strain evidence="1">H2_Bulk_34_326</strain>
    </source>
</reference>
<gene>
    <name evidence="1" type="ORF">H2Bulk34326_000006</name>
</gene>
<proteinExistence type="predicted"/>
<name>A0A514D684_9VIRU</name>
<organism evidence="1">
    <name type="scientific">Leviviridae sp</name>
    <dbReference type="NCBI Taxonomy" id="2027243"/>
    <lineage>
        <taxon>Viruses</taxon>
        <taxon>Riboviria</taxon>
        <taxon>Orthornavirae</taxon>
        <taxon>Lenarviricota</taxon>
        <taxon>Leviviricetes</taxon>
        <taxon>Norzivirales</taxon>
        <taxon>Fiersviridae</taxon>
    </lineage>
</organism>
<evidence type="ECO:0000313" key="1">
    <source>
        <dbReference type="EMBL" id="QDH89097.1"/>
    </source>
</evidence>
<accession>A0A514D684</accession>